<reference evidence="2" key="1">
    <citation type="submission" date="2021-01" db="EMBL/GenBank/DDBJ databases">
        <title>Caligus Genome Assembly.</title>
        <authorList>
            <person name="Gallardo-Escarate C."/>
        </authorList>
    </citation>
    <scope>NUCLEOTIDE SEQUENCE [LARGE SCALE GENOMIC DNA]</scope>
</reference>
<name>A0A7T8JXN9_CALRO</name>
<proteinExistence type="predicted"/>
<gene>
    <name evidence="1" type="ORF">FKW44_019836</name>
</gene>
<dbReference type="AlphaFoldDB" id="A0A7T8JXN9"/>
<protein>
    <submittedName>
        <fullName evidence="1">Uncharacterized protein</fullName>
    </submittedName>
</protein>
<evidence type="ECO:0000313" key="1">
    <source>
        <dbReference type="EMBL" id="QQP39072.1"/>
    </source>
</evidence>
<organism evidence="1 2">
    <name type="scientific">Caligus rogercresseyi</name>
    <name type="common">Sea louse</name>
    <dbReference type="NCBI Taxonomy" id="217165"/>
    <lineage>
        <taxon>Eukaryota</taxon>
        <taxon>Metazoa</taxon>
        <taxon>Ecdysozoa</taxon>
        <taxon>Arthropoda</taxon>
        <taxon>Crustacea</taxon>
        <taxon>Multicrustacea</taxon>
        <taxon>Hexanauplia</taxon>
        <taxon>Copepoda</taxon>
        <taxon>Siphonostomatoida</taxon>
        <taxon>Caligidae</taxon>
        <taxon>Caligus</taxon>
    </lineage>
</organism>
<sequence length="58" mass="6394">FGLPTPPPSSLGFQELTPYSLMYMSASSSSRCSGPMRPDEFYPEANYAPAQRLSFTRA</sequence>
<accession>A0A7T8JXN9</accession>
<feature type="non-terminal residue" evidence="1">
    <location>
        <position position="1"/>
    </location>
</feature>
<dbReference type="EMBL" id="CP045903">
    <property type="protein sequence ID" value="QQP39072.1"/>
    <property type="molecule type" value="Genomic_DNA"/>
</dbReference>
<evidence type="ECO:0000313" key="2">
    <source>
        <dbReference type="Proteomes" id="UP000595437"/>
    </source>
</evidence>
<dbReference type="Proteomes" id="UP000595437">
    <property type="component" value="Chromosome 14"/>
</dbReference>
<keyword evidence="2" id="KW-1185">Reference proteome</keyword>